<reference evidence="1" key="1">
    <citation type="submission" date="2022-11" db="EMBL/GenBank/DDBJ databases">
        <title>Centuries of genome instability and evolution in soft-shell clam transmissible cancer (bioRxiv).</title>
        <authorList>
            <person name="Hart S.F.M."/>
            <person name="Yonemitsu M.A."/>
            <person name="Giersch R.M."/>
            <person name="Beal B.F."/>
            <person name="Arriagada G."/>
            <person name="Davis B.W."/>
            <person name="Ostrander E.A."/>
            <person name="Goff S.P."/>
            <person name="Metzger M.J."/>
        </authorList>
    </citation>
    <scope>NUCLEOTIDE SEQUENCE</scope>
    <source>
        <strain evidence="1">MELC-2E11</strain>
        <tissue evidence="1">Siphon/mantle</tissue>
    </source>
</reference>
<dbReference type="Proteomes" id="UP001164746">
    <property type="component" value="Chromosome 1"/>
</dbReference>
<organism evidence="1 2">
    <name type="scientific">Mya arenaria</name>
    <name type="common">Soft-shell clam</name>
    <dbReference type="NCBI Taxonomy" id="6604"/>
    <lineage>
        <taxon>Eukaryota</taxon>
        <taxon>Metazoa</taxon>
        <taxon>Spiralia</taxon>
        <taxon>Lophotrochozoa</taxon>
        <taxon>Mollusca</taxon>
        <taxon>Bivalvia</taxon>
        <taxon>Autobranchia</taxon>
        <taxon>Heteroconchia</taxon>
        <taxon>Euheterodonta</taxon>
        <taxon>Imparidentia</taxon>
        <taxon>Neoheterodontei</taxon>
        <taxon>Myida</taxon>
        <taxon>Myoidea</taxon>
        <taxon>Myidae</taxon>
        <taxon>Mya</taxon>
    </lineage>
</organism>
<proteinExistence type="predicted"/>
<keyword evidence="2" id="KW-1185">Reference proteome</keyword>
<accession>A0ABY7DFX9</accession>
<evidence type="ECO:0008006" key="3">
    <source>
        <dbReference type="Google" id="ProtNLM"/>
    </source>
</evidence>
<dbReference type="InterPro" id="IPR023211">
    <property type="entry name" value="DNA_pol_palm_dom_sf"/>
</dbReference>
<dbReference type="EMBL" id="CP111012">
    <property type="protein sequence ID" value="WAQ94993.1"/>
    <property type="molecule type" value="Genomic_DNA"/>
</dbReference>
<gene>
    <name evidence="1" type="ORF">MAR_007464</name>
</gene>
<feature type="non-terminal residue" evidence="1">
    <location>
        <position position="147"/>
    </location>
</feature>
<evidence type="ECO:0000313" key="1">
    <source>
        <dbReference type="EMBL" id="WAQ94993.1"/>
    </source>
</evidence>
<dbReference type="InterPro" id="IPR043502">
    <property type="entry name" value="DNA/RNA_pol_sf"/>
</dbReference>
<dbReference type="SUPFAM" id="SSF56672">
    <property type="entry name" value="DNA/RNA polymerases"/>
    <property type="match status" value="1"/>
</dbReference>
<evidence type="ECO:0000313" key="2">
    <source>
        <dbReference type="Proteomes" id="UP001164746"/>
    </source>
</evidence>
<name>A0ABY7DFX9_MYAAR</name>
<protein>
    <recommendedName>
        <fullName evidence="3">DNA-directed DNA polymerase</fullName>
    </recommendedName>
</protein>
<dbReference type="PANTHER" id="PTHR33568">
    <property type="entry name" value="DNA POLYMERASE"/>
    <property type="match status" value="1"/>
</dbReference>
<dbReference type="Gene3D" id="3.90.1600.10">
    <property type="entry name" value="Palm domain of DNA polymerase"/>
    <property type="match status" value="1"/>
</dbReference>
<dbReference type="PANTHER" id="PTHR33568:SF3">
    <property type="entry name" value="DNA-DIRECTED DNA POLYMERASE"/>
    <property type="match status" value="1"/>
</dbReference>
<sequence>YEGLIKCKVLAPTRLHIPVLPMKCYGKLMFSLCRSCTEAFQQRSCEHTQARLKLYIHLKPFGNRVLYCDTDSIVFTSTPGQWEPQLGDYLGDLTDEVSNNAITAFVTGGPKTMILPYFNQTKKDKHQYARCEALHSILKILLTLILK</sequence>